<keyword evidence="6" id="KW-1185">Reference proteome</keyword>
<organism evidence="6 7">
    <name type="scientific">Nicotiana sylvestris</name>
    <name type="common">Wood tobacco</name>
    <name type="synonym">South American tobacco</name>
    <dbReference type="NCBI Taxonomy" id="4096"/>
    <lineage>
        <taxon>Eukaryota</taxon>
        <taxon>Viridiplantae</taxon>
        <taxon>Streptophyta</taxon>
        <taxon>Embryophyta</taxon>
        <taxon>Tracheophyta</taxon>
        <taxon>Spermatophyta</taxon>
        <taxon>Magnoliopsida</taxon>
        <taxon>eudicotyledons</taxon>
        <taxon>Gunneridae</taxon>
        <taxon>Pentapetalae</taxon>
        <taxon>asterids</taxon>
        <taxon>lamiids</taxon>
        <taxon>Solanales</taxon>
        <taxon>Solanaceae</taxon>
        <taxon>Nicotianoideae</taxon>
        <taxon>Nicotianeae</taxon>
        <taxon>Nicotiana</taxon>
    </lineage>
</organism>
<dbReference type="AlphaFoldDB" id="A0A1U7VJ75"/>
<evidence type="ECO:0000256" key="2">
    <source>
        <dbReference type="ARBA" id="ARBA00009191"/>
    </source>
</evidence>
<dbReference type="GO" id="GO:0016787">
    <property type="term" value="F:hydrolase activity"/>
    <property type="evidence" value="ECO:0007669"/>
    <property type="project" value="TreeGrafter"/>
</dbReference>
<evidence type="ECO:0000256" key="1">
    <source>
        <dbReference type="ARBA" id="ARBA00004116"/>
    </source>
</evidence>
<dbReference type="PANTHER" id="PTHR10426">
    <property type="entry name" value="STRICTOSIDINE SYNTHASE-RELATED"/>
    <property type="match status" value="1"/>
</dbReference>
<comment type="similarity">
    <text evidence="2">Belongs to the strictosidine synthase family.</text>
</comment>
<reference evidence="7" key="2">
    <citation type="submission" date="2025-08" db="UniProtKB">
        <authorList>
            <consortium name="RefSeq"/>
        </authorList>
    </citation>
    <scope>IDENTIFICATION</scope>
    <source>
        <tissue evidence="7">Leaf</tissue>
    </source>
</reference>
<dbReference type="RefSeq" id="XP_009761890.1">
    <property type="nucleotide sequence ID" value="XM_009763588.1"/>
</dbReference>
<protein>
    <submittedName>
        <fullName evidence="7">Strictosidine synthase 1-like</fullName>
    </submittedName>
</protein>
<accession>A0A1U7VJ75</accession>
<comment type="subcellular location">
    <subcellularLocation>
        <location evidence="1">Vacuole</location>
    </subcellularLocation>
</comment>
<dbReference type="Pfam" id="PF03088">
    <property type="entry name" value="Str_synth"/>
    <property type="match status" value="1"/>
</dbReference>
<dbReference type="Gene3D" id="2.120.10.30">
    <property type="entry name" value="TolB, C-terminal domain"/>
    <property type="match status" value="2"/>
</dbReference>
<dbReference type="PANTHER" id="PTHR10426:SF136">
    <property type="entry name" value="PROTEIN STRICTOSIDINE SYNTHASE-LIKE 9-LIKE"/>
    <property type="match status" value="1"/>
</dbReference>
<evidence type="ECO:0000313" key="7">
    <source>
        <dbReference type="RefSeq" id="XP_009761890.1"/>
    </source>
</evidence>
<evidence type="ECO:0000313" key="6">
    <source>
        <dbReference type="Proteomes" id="UP000189701"/>
    </source>
</evidence>
<feature type="domain" description="Strictosidine synthase conserved region" evidence="5">
    <location>
        <begin position="47"/>
        <end position="100"/>
    </location>
</feature>
<proteinExistence type="inferred from homology"/>
<sequence length="103" mass="11293">MWKTSWPWVYYKTGDLYITDINSGLLSVGSNGGLATQLVSGIDDFDRDINLILQSGDTRGRFFKYNIRTKQVTLLLSELSGPAGVALSLDGSYVLITKIIAST</sequence>
<keyword evidence="3" id="KW-0926">Vacuole</keyword>
<evidence type="ECO:0000256" key="4">
    <source>
        <dbReference type="ARBA" id="ARBA00023180"/>
    </source>
</evidence>
<name>A0A1U7VJ75_NICSY</name>
<dbReference type="Proteomes" id="UP000189701">
    <property type="component" value="Unplaced"/>
</dbReference>
<dbReference type="GO" id="GO:0012505">
    <property type="term" value="C:endomembrane system"/>
    <property type="evidence" value="ECO:0007669"/>
    <property type="project" value="TreeGrafter"/>
</dbReference>
<reference evidence="6" key="1">
    <citation type="journal article" date="2013" name="Genome Biol.">
        <title>Reference genomes and transcriptomes of Nicotiana sylvestris and Nicotiana tomentosiformis.</title>
        <authorList>
            <person name="Sierro N."/>
            <person name="Battey J.N."/>
            <person name="Ouadi S."/>
            <person name="Bovet L."/>
            <person name="Goepfert S."/>
            <person name="Bakaher N."/>
            <person name="Peitsch M.C."/>
            <person name="Ivanov N.V."/>
        </authorList>
    </citation>
    <scope>NUCLEOTIDE SEQUENCE [LARGE SCALE GENOMIC DNA]</scope>
</reference>
<evidence type="ECO:0000259" key="5">
    <source>
        <dbReference type="Pfam" id="PF03088"/>
    </source>
</evidence>
<dbReference type="STRING" id="4096.A0A1U7VJ75"/>
<evidence type="ECO:0000256" key="3">
    <source>
        <dbReference type="ARBA" id="ARBA00022554"/>
    </source>
</evidence>
<dbReference type="eggNOG" id="KOG1520">
    <property type="taxonomic scope" value="Eukaryota"/>
</dbReference>
<gene>
    <name evidence="7" type="primary">LOC104214000</name>
</gene>
<dbReference type="SUPFAM" id="SSF63829">
    <property type="entry name" value="Calcium-dependent phosphotriesterase"/>
    <property type="match status" value="1"/>
</dbReference>
<dbReference type="GO" id="GO:0005773">
    <property type="term" value="C:vacuole"/>
    <property type="evidence" value="ECO:0007669"/>
    <property type="project" value="UniProtKB-SubCell"/>
</dbReference>
<dbReference type="InterPro" id="IPR011042">
    <property type="entry name" value="6-blade_b-propeller_TolB-like"/>
</dbReference>
<keyword evidence="4" id="KW-0325">Glycoprotein</keyword>
<dbReference type="InterPro" id="IPR018119">
    <property type="entry name" value="Strictosidine_synth_cons-reg"/>
</dbReference>